<gene>
    <name evidence="11" type="ORF">J2853_009609</name>
</gene>
<organism evidence="11 12">
    <name type="scientific">Streptosporangium lutulentum</name>
    <dbReference type="NCBI Taxonomy" id="1461250"/>
    <lineage>
        <taxon>Bacteria</taxon>
        <taxon>Bacillati</taxon>
        <taxon>Actinomycetota</taxon>
        <taxon>Actinomycetes</taxon>
        <taxon>Streptosporangiales</taxon>
        <taxon>Streptosporangiaceae</taxon>
        <taxon>Streptosporangium</taxon>
    </lineage>
</organism>
<keyword evidence="2" id="KW-1003">Cell membrane</keyword>
<keyword evidence="7 9" id="KW-0472">Membrane</keyword>
<keyword evidence="5 9" id="KW-1133">Transmembrane helix</keyword>
<feature type="transmembrane region" description="Helical" evidence="9">
    <location>
        <begin position="54"/>
        <end position="73"/>
    </location>
</feature>
<evidence type="ECO:0000256" key="2">
    <source>
        <dbReference type="ARBA" id="ARBA00022475"/>
    </source>
</evidence>
<evidence type="ECO:0000256" key="8">
    <source>
        <dbReference type="SAM" id="MobiDB-lite"/>
    </source>
</evidence>
<accession>A0ABT9QU62</accession>
<feature type="transmembrane region" description="Helical" evidence="9">
    <location>
        <begin position="164"/>
        <end position="183"/>
    </location>
</feature>
<dbReference type="RefSeq" id="WP_307569266.1">
    <property type="nucleotide sequence ID" value="NZ_JAUSQU010000002.1"/>
</dbReference>
<keyword evidence="4" id="KW-0547">Nucleotide-binding</keyword>
<comment type="caution">
    <text evidence="11">The sequence shown here is derived from an EMBL/GenBank/DDBJ whole genome shotgun (WGS) entry which is preliminary data.</text>
</comment>
<evidence type="ECO:0000256" key="1">
    <source>
        <dbReference type="ARBA" id="ARBA00004236"/>
    </source>
</evidence>
<feature type="compositionally biased region" description="Basic residues" evidence="8">
    <location>
        <begin position="11"/>
        <end position="21"/>
    </location>
</feature>
<protein>
    <recommendedName>
        <fullName evidence="10">Pycsar effector protein domain-containing protein</fullName>
    </recommendedName>
</protein>
<name>A0ABT9QU62_9ACTN</name>
<sequence length="185" mass="19107">MTQPTIPSTARPRRWPTRSSRRGPVPLRTVGALEILTHESLTVRAELARIDAKAALLLSWAGGAFAVVAALGITGSANRPAAAMVGLWGAAALLATAVVVLLVAVRPRIPRTGGTGFIAHARADNGLALLAQLNLAEADRLAEVAAEVQLLSQIAVAKYATLRVAVDLLIAALVVLAIVLPLAKG</sequence>
<evidence type="ECO:0000256" key="9">
    <source>
        <dbReference type="SAM" id="Phobius"/>
    </source>
</evidence>
<evidence type="ECO:0000313" key="11">
    <source>
        <dbReference type="EMBL" id="MDP9850313.1"/>
    </source>
</evidence>
<dbReference type="EMBL" id="JAUSQU010000002">
    <property type="protein sequence ID" value="MDP9850313.1"/>
    <property type="molecule type" value="Genomic_DNA"/>
</dbReference>
<comment type="subcellular location">
    <subcellularLocation>
        <location evidence="1">Cell membrane</location>
    </subcellularLocation>
</comment>
<proteinExistence type="predicted"/>
<dbReference type="Proteomes" id="UP001225356">
    <property type="component" value="Unassembled WGS sequence"/>
</dbReference>
<keyword evidence="3 9" id="KW-0812">Transmembrane</keyword>
<dbReference type="InterPro" id="IPR043760">
    <property type="entry name" value="PycTM_dom"/>
</dbReference>
<evidence type="ECO:0000256" key="7">
    <source>
        <dbReference type="ARBA" id="ARBA00023136"/>
    </source>
</evidence>
<evidence type="ECO:0000256" key="3">
    <source>
        <dbReference type="ARBA" id="ARBA00022692"/>
    </source>
</evidence>
<evidence type="ECO:0000256" key="6">
    <source>
        <dbReference type="ARBA" id="ARBA00023118"/>
    </source>
</evidence>
<evidence type="ECO:0000259" key="10">
    <source>
        <dbReference type="Pfam" id="PF18967"/>
    </source>
</evidence>
<reference evidence="11 12" key="1">
    <citation type="submission" date="2023-07" db="EMBL/GenBank/DDBJ databases">
        <title>Sequencing the genomes of 1000 actinobacteria strains.</title>
        <authorList>
            <person name="Klenk H.-P."/>
        </authorList>
    </citation>
    <scope>NUCLEOTIDE SEQUENCE [LARGE SCALE GENOMIC DNA]</scope>
    <source>
        <strain evidence="11 12">DSM 46740</strain>
    </source>
</reference>
<feature type="domain" description="Pycsar effector protein" evidence="10">
    <location>
        <begin position="42"/>
        <end position="181"/>
    </location>
</feature>
<evidence type="ECO:0000313" key="12">
    <source>
        <dbReference type="Proteomes" id="UP001225356"/>
    </source>
</evidence>
<feature type="transmembrane region" description="Helical" evidence="9">
    <location>
        <begin position="85"/>
        <end position="105"/>
    </location>
</feature>
<keyword evidence="12" id="KW-1185">Reference proteome</keyword>
<evidence type="ECO:0000256" key="4">
    <source>
        <dbReference type="ARBA" id="ARBA00022741"/>
    </source>
</evidence>
<feature type="region of interest" description="Disordered" evidence="8">
    <location>
        <begin position="1"/>
        <end position="23"/>
    </location>
</feature>
<dbReference type="Pfam" id="PF18967">
    <property type="entry name" value="PycTM"/>
    <property type="match status" value="1"/>
</dbReference>
<keyword evidence="6" id="KW-0051">Antiviral defense</keyword>
<evidence type="ECO:0000256" key="5">
    <source>
        <dbReference type="ARBA" id="ARBA00022989"/>
    </source>
</evidence>